<dbReference type="OrthoDB" id="45365at2759"/>
<evidence type="ECO:0000256" key="1">
    <source>
        <dbReference type="SAM" id="Coils"/>
    </source>
</evidence>
<reference evidence="2" key="1">
    <citation type="submission" date="2022-01" db="EMBL/GenBank/DDBJ databases">
        <authorList>
            <person name="King R."/>
        </authorList>
    </citation>
    <scope>NUCLEOTIDE SEQUENCE</scope>
</reference>
<sequence length="585" mass="68415">MLFEDNPETTIKHTLRQIRHDNLFNSSEESLFEGTDRTFSQVFVELPYPVHVPLRTSEDLAKKLLKEKAEYNNLRESIRRRFTVYDENRIIKEEQADERYITLPRYMIDWRKRKNPDDTFNSHYNYYYTGGNLEYFRLNDNVYLIRPDVNNKLCITNVSRGINLTKEVARVNFHTETPIFNINSTECGNDLYFTIREKQTVNVVKCDETLSMTLKYSKTHQLPVLDSKLYGDDKIGFILPNGKLNVTDITTDQTIFSTRNELTDEIDNFQQFRFLNEQTILLMDRAKIKLIDMRSNMHEMCFEPQLLKCNGFYNFVDIKNTLLVASMHYILKTDLRNLTKVSHYSHTLSEAPCYLDYTKTHTDIFLVVSGQNGANSSNKVLFTGKSPYSIPYKIPSLKKTLIETQLSYPELVLEQHLENRLSSSITGTKVLNLDNTISIFSSNCYGEIFKQNVFESEPSAREPIEVLHEWTKTLSKPKQILHVTHFEDITDVMDSLKQKAATKPENSSTQSLEKPFLQKFNIKYSDNIKSQLAKDFLSIWEDSDDNEDETEDLDKENVEEKVNQWIELQDFDIKDHKSLLSSNYK</sequence>
<keyword evidence="3" id="KW-1185">Reference proteome</keyword>
<evidence type="ECO:0000313" key="2">
    <source>
        <dbReference type="EMBL" id="CAG9863032.1"/>
    </source>
</evidence>
<organism evidence="2 3">
    <name type="scientific">Phyllotreta striolata</name>
    <name type="common">Striped flea beetle</name>
    <name type="synonym">Crioceris striolata</name>
    <dbReference type="NCBI Taxonomy" id="444603"/>
    <lineage>
        <taxon>Eukaryota</taxon>
        <taxon>Metazoa</taxon>
        <taxon>Ecdysozoa</taxon>
        <taxon>Arthropoda</taxon>
        <taxon>Hexapoda</taxon>
        <taxon>Insecta</taxon>
        <taxon>Pterygota</taxon>
        <taxon>Neoptera</taxon>
        <taxon>Endopterygota</taxon>
        <taxon>Coleoptera</taxon>
        <taxon>Polyphaga</taxon>
        <taxon>Cucujiformia</taxon>
        <taxon>Chrysomeloidea</taxon>
        <taxon>Chrysomelidae</taxon>
        <taxon>Galerucinae</taxon>
        <taxon>Alticini</taxon>
        <taxon>Phyllotreta</taxon>
    </lineage>
</organism>
<keyword evidence="1" id="KW-0175">Coiled coil</keyword>
<feature type="coiled-coil region" evidence="1">
    <location>
        <begin position="54"/>
        <end position="81"/>
    </location>
</feature>
<dbReference type="EMBL" id="OU900099">
    <property type="protein sequence ID" value="CAG9863032.1"/>
    <property type="molecule type" value="Genomic_DNA"/>
</dbReference>
<accession>A0A9N9TTD0</accession>
<dbReference type="AlphaFoldDB" id="A0A9N9TTD0"/>
<protein>
    <submittedName>
        <fullName evidence="2">Uncharacterized protein</fullName>
    </submittedName>
</protein>
<dbReference type="Proteomes" id="UP001153712">
    <property type="component" value="Chromosome 6"/>
</dbReference>
<gene>
    <name evidence="2" type="ORF">PHYEVI_LOCUS9333</name>
</gene>
<evidence type="ECO:0000313" key="3">
    <source>
        <dbReference type="Proteomes" id="UP001153712"/>
    </source>
</evidence>
<proteinExistence type="predicted"/>
<name>A0A9N9TTD0_PHYSR</name>